<dbReference type="EMBL" id="BARU01009517">
    <property type="protein sequence ID" value="GAH38083.1"/>
    <property type="molecule type" value="Genomic_DNA"/>
</dbReference>
<name>X1GYK0_9ZZZZ</name>
<reference evidence="1" key="1">
    <citation type="journal article" date="2014" name="Front. Microbiol.">
        <title>High frequency of phylogenetically diverse reductive dehalogenase-homologous genes in deep subseafloor sedimentary metagenomes.</title>
        <authorList>
            <person name="Kawai M."/>
            <person name="Futagami T."/>
            <person name="Toyoda A."/>
            <person name="Takaki Y."/>
            <person name="Nishi S."/>
            <person name="Hori S."/>
            <person name="Arai W."/>
            <person name="Tsubouchi T."/>
            <person name="Morono Y."/>
            <person name="Uchiyama I."/>
            <person name="Ito T."/>
            <person name="Fujiyama A."/>
            <person name="Inagaki F."/>
            <person name="Takami H."/>
        </authorList>
    </citation>
    <scope>NUCLEOTIDE SEQUENCE</scope>
    <source>
        <strain evidence="1">Expedition CK06-06</strain>
    </source>
</reference>
<organism evidence="1">
    <name type="scientific">marine sediment metagenome</name>
    <dbReference type="NCBI Taxonomy" id="412755"/>
    <lineage>
        <taxon>unclassified sequences</taxon>
        <taxon>metagenomes</taxon>
        <taxon>ecological metagenomes</taxon>
    </lineage>
</organism>
<dbReference type="AlphaFoldDB" id="X1GYK0"/>
<feature type="non-terminal residue" evidence="1">
    <location>
        <position position="141"/>
    </location>
</feature>
<gene>
    <name evidence="1" type="ORF">S03H2_18354</name>
</gene>
<proteinExistence type="predicted"/>
<accession>X1GYK0</accession>
<comment type="caution">
    <text evidence="1">The sequence shown here is derived from an EMBL/GenBank/DDBJ whole genome shotgun (WGS) entry which is preliminary data.</text>
</comment>
<evidence type="ECO:0000313" key="1">
    <source>
        <dbReference type="EMBL" id="GAH38083.1"/>
    </source>
</evidence>
<protein>
    <submittedName>
        <fullName evidence="1">Uncharacterized protein</fullName>
    </submittedName>
</protein>
<sequence>MNLIDDNAKQIGETILMSFRFHPNFFNETVRVAYFWEQRHYWVGQIFDCLIMDDKPMPEQYRRAFLRGDLTAEQDENGNVFFNNIKDEKWKAELKKFKEEKDNGSRLIAGRWVGNNVLESFASFEYKYRRWAEDGGYLERR</sequence>